<dbReference type="Proteomes" id="UP000549394">
    <property type="component" value="Unassembled WGS sequence"/>
</dbReference>
<evidence type="ECO:0000313" key="3">
    <source>
        <dbReference type="EMBL" id="CAD5114162.1"/>
    </source>
</evidence>
<accession>A0A7I8VCT7</accession>
<reference evidence="3 4" key="1">
    <citation type="submission" date="2020-08" db="EMBL/GenBank/DDBJ databases">
        <authorList>
            <person name="Hejnol A."/>
        </authorList>
    </citation>
    <scope>NUCLEOTIDE SEQUENCE [LARGE SCALE GENOMIC DNA]</scope>
</reference>
<organism evidence="3 4">
    <name type="scientific">Dimorphilus gyrociliatus</name>
    <dbReference type="NCBI Taxonomy" id="2664684"/>
    <lineage>
        <taxon>Eukaryota</taxon>
        <taxon>Metazoa</taxon>
        <taxon>Spiralia</taxon>
        <taxon>Lophotrochozoa</taxon>
        <taxon>Annelida</taxon>
        <taxon>Polychaeta</taxon>
        <taxon>Polychaeta incertae sedis</taxon>
        <taxon>Dinophilidae</taxon>
        <taxon>Dimorphilus</taxon>
    </lineage>
</organism>
<keyword evidence="1" id="KW-0472">Membrane</keyword>
<evidence type="ECO:0000256" key="1">
    <source>
        <dbReference type="SAM" id="Phobius"/>
    </source>
</evidence>
<evidence type="ECO:0000313" key="4">
    <source>
        <dbReference type="Proteomes" id="UP000549394"/>
    </source>
</evidence>
<keyword evidence="2" id="KW-0732">Signal</keyword>
<gene>
    <name evidence="3" type="ORF">DGYR_LOCUS3038</name>
</gene>
<evidence type="ECO:0000256" key="2">
    <source>
        <dbReference type="SAM" id="SignalP"/>
    </source>
</evidence>
<proteinExistence type="predicted"/>
<dbReference type="SUPFAM" id="SSF57184">
    <property type="entry name" value="Growth factor receptor domain"/>
    <property type="match status" value="1"/>
</dbReference>
<feature type="transmembrane region" description="Helical" evidence="1">
    <location>
        <begin position="364"/>
        <end position="387"/>
    </location>
</feature>
<feature type="signal peptide" evidence="2">
    <location>
        <begin position="1"/>
        <end position="19"/>
    </location>
</feature>
<keyword evidence="1" id="KW-1133">Transmembrane helix</keyword>
<name>A0A7I8VCT7_9ANNE</name>
<feature type="chain" id="PRO_5029560883" evidence="2">
    <location>
        <begin position="20"/>
        <end position="422"/>
    </location>
</feature>
<dbReference type="EMBL" id="CAJFCJ010000005">
    <property type="protein sequence ID" value="CAD5114162.1"/>
    <property type="molecule type" value="Genomic_DNA"/>
</dbReference>
<comment type="caution">
    <text evidence="3">The sequence shown here is derived from an EMBL/GenBank/DDBJ whole genome shotgun (WGS) entry which is preliminary data.</text>
</comment>
<sequence>MKIELFTVLLYLLSGVVKALDKEKVNLANSESCPISALQDQYKDQLAIVCKPEIDENLDKCDLPTWTKVNTTGIYNISNSNKYRIWSSQIGQRRYLSVLNIHDLNSYDIGKYDCRLNCRTTLPSKAKAPSLVYGARICQPISKHEQICSANIKTRDYNFCFEQFKDGTCSLSCKSDFHSDGFDCVRSSGDQCKEACLKQYHNGLCKRGNTCPTPSKCQKKKCNSNIKFFSDSLVVNFITTPLPIFAMKTVPERLSKALLTLVTLDNNRQDIYGDDVTFFYKVQKGYSKFGKQETFEEIVNYFALLESRGHLYSSIRSIRRTMNREKSCQQNTKSYYNMIDWHSLQSISRSHSKSHSSFWQFDKWVLIAVGTGALCFFILIVAAVVLCKTRQASRRNRTMNMHECSELERIRLAKGLGPGAEI</sequence>
<dbReference type="InterPro" id="IPR009030">
    <property type="entry name" value="Growth_fac_rcpt_cys_sf"/>
</dbReference>
<keyword evidence="1" id="KW-0812">Transmembrane</keyword>
<protein>
    <submittedName>
        <fullName evidence="3">DgyrCDS3306</fullName>
    </submittedName>
</protein>
<keyword evidence="4" id="KW-1185">Reference proteome</keyword>
<dbReference type="AlphaFoldDB" id="A0A7I8VCT7"/>